<keyword evidence="3" id="KW-1185">Reference proteome</keyword>
<evidence type="ECO:0000313" key="2">
    <source>
        <dbReference type="EMBL" id="KOS41537.1"/>
    </source>
</evidence>
<feature type="signal peptide" evidence="1">
    <location>
        <begin position="1"/>
        <end position="27"/>
    </location>
</feature>
<dbReference type="EMBL" id="LHQQ01000129">
    <property type="protein sequence ID" value="KOS41537.1"/>
    <property type="molecule type" value="Genomic_DNA"/>
</dbReference>
<keyword evidence="1" id="KW-0732">Signal</keyword>
<feature type="chain" id="PRO_5005819415" evidence="1">
    <location>
        <begin position="28"/>
        <end position="105"/>
    </location>
</feature>
<dbReference type="Proteomes" id="UP000037696">
    <property type="component" value="Unassembled WGS sequence"/>
</dbReference>
<evidence type="ECO:0000256" key="1">
    <source>
        <dbReference type="SAM" id="SignalP"/>
    </source>
</evidence>
<comment type="caution">
    <text evidence="2">The sequence shown here is derived from an EMBL/GenBank/DDBJ whole genome shotgun (WGS) entry which is preliminary data.</text>
</comment>
<sequence length="105" mass="11778">MHAGLLQTESLACYLLFVSLFATTEHCLDGSSRVYNPCISSLINKSNSSSAFSHTVKETHEKRHRFDAQSWGGGCVEQSPMQACMFAITEQCLDGFRRVYNPLHF</sequence>
<organism evidence="2 3">
    <name type="scientific">Penicillium nordicum</name>
    <dbReference type="NCBI Taxonomy" id="229535"/>
    <lineage>
        <taxon>Eukaryota</taxon>
        <taxon>Fungi</taxon>
        <taxon>Dikarya</taxon>
        <taxon>Ascomycota</taxon>
        <taxon>Pezizomycotina</taxon>
        <taxon>Eurotiomycetes</taxon>
        <taxon>Eurotiomycetidae</taxon>
        <taxon>Eurotiales</taxon>
        <taxon>Aspergillaceae</taxon>
        <taxon>Penicillium</taxon>
    </lineage>
</organism>
<reference evidence="2 3" key="1">
    <citation type="submission" date="2015-08" db="EMBL/GenBank/DDBJ databases">
        <title>Genome sequencing of Penicillium nordicum.</title>
        <authorList>
            <person name="Nguyen H.D."/>
            <person name="Seifert K.A."/>
        </authorList>
    </citation>
    <scope>NUCLEOTIDE SEQUENCE [LARGE SCALE GENOMIC DNA]</scope>
    <source>
        <strain evidence="2 3">DAOMC 185683</strain>
    </source>
</reference>
<evidence type="ECO:0000313" key="3">
    <source>
        <dbReference type="Proteomes" id="UP000037696"/>
    </source>
</evidence>
<name>A0A0M8P1D3_9EURO</name>
<dbReference type="AlphaFoldDB" id="A0A0M8P1D3"/>
<gene>
    <name evidence="2" type="ORF">ACN38_g7591</name>
</gene>
<accession>A0A0M8P1D3</accession>
<proteinExistence type="predicted"/>
<protein>
    <submittedName>
        <fullName evidence="2">Uncharacterized protein</fullName>
    </submittedName>
</protein>